<feature type="domain" description="C2H2-type" evidence="12">
    <location>
        <begin position="111"/>
        <end position="139"/>
    </location>
</feature>
<dbReference type="VEuPathDB" id="VectorBase:AALB20_026777"/>
<feature type="domain" description="C2H2-type" evidence="12">
    <location>
        <begin position="499"/>
        <end position="526"/>
    </location>
</feature>
<feature type="domain" description="C2H2-type" evidence="12">
    <location>
        <begin position="194"/>
        <end position="215"/>
    </location>
</feature>
<feature type="domain" description="C2H2-type" evidence="12">
    <location>
        <begin position="387"/>
        <end position="415"/>
    </location>
</feature>
<dbReference type="Gene3D" id="3.30.160.60">
    <property type="entry name" value="Classic Zinc Finger"/>
    <property type="match status" value="11"/>
</dbReference>
<evidence type="ECO:0000256" key="11">
    <source>
        <dbReference type="SAM" id="MobiDB-lite"/>
    </source>
</evidence>
<sequence length="655" mass="76000">MLKLGRTTENPSIMEPVTPVTERQSRVKVCNFCSKSFKFNAALRQHEKIHYGIKPFECDICQRRFLHKATLKCHLRIHTGETPYKCPHCPKTFRGQTALNCHIFHHTKRGVQCPECWKVFATRSIVKQHVQQVHCVQRPHVCNICGITYKYLKSLKLHLRTHEKRVCPECDMVFHSVYAMRKHRKSHTKENRPFRCTFCERRFEKEAELQAHSKLRGRPFQCSLCCHSFNKRTFLTNHERRSHWKQLGIERLETKPSKYAGSQIGPAIGTSNCEEERQSSPELGSVASQNKADCNVPISENATDTQNEAANLAEHIPGNSLKNEPRALINNSIAEGETLENDSSFHEMTSAGTIGFLPTTASNTISSDDTSEQVCENRHTSKAQQELMCEVCGKLYSSVATLTVHRTSNHKAKRFSCNQCEQSFGYRCHLDQHIRRQHRQEQLACKLCGKTFKYPQDIHVHMKHHNDAKPYKCNQCTSTFRFPSALRSHLILHETDWPFRCEECGKSFRYDNSLRVHRRLHADAKLYECEICHRKFAAKYAMVRHIKVHARQKELNCEVCQTVFYKKRDLIIHQTKEHCSDSLIDKVAPIYGCDICGKEFVKKCNLKMHSYIHEELLRFVCKFCNQGFKQYSGLRNHILRTHPESAEKQTEVNAE</sequence>
<dbReference type="Proteomes" id="UP000069272">
    <property type="component" value="Chromosome 2L"/>
</dbReference>
<evidence type="ECO:0000313" key="13">
    <source>
        <dbReference type="EnsemblMetazoa" id="AALB001421-PA"/>
    </source>
</evidence>
<feature type="domain" description="C2H2-type" evidence="12">
    <location>
        <begin position="415"/>
        <end position="443"/>
    </location>
</feature>
<evidence type="ECO:0000256" key="2">
    <source>
        <dbReference type="ARBA" id="ARBA00006991"/>
    </source>
</evidence>
<organism evidence="13 14">
    <name type="scientific">Anopheles albimanus</name>
    <name type="common">New world malaria mosquito</name>
    <dbReference type="NCBI Taxonomy" id="7167"/>
    <lineage>
        <taxon>Eukaryota</taxon>
        <taxon>Metazoa</taxon>
        <taxon>Ecdysozoa</taxon>
        <taxon>Arthropoda</taxon>
        <taxon>Hexapoda</taxon>
        <taxon>Insecta</taxon>
        <taxon>Pterygota</taxon>
        <taxon>Neoptera</taxon>
        <taxon>Endopterygota</taxon>
        <taxon>Diptera</taxon>
        <taxon>Nematocera</taxon>
        <taxon>Culicoidea</taxon>
        <taxon>Culicidae</taxon>
        <taxon>Anophelinae</taxon>
        <taxon>Anopheles</taxon>
    </lineage>
</organism>
<dbReference type="FunFam" id="3.30.160.60:FF:000017">
    <property type="entry name" value="zinc finger protein 62 homolog"/>
    <property type="match status" value="1"/>
</dbReference>
<feature type="region of interest" description="Disordered" evidence="11">
    <location>
        <begin position="259"/>
        <end position="290"/>
    </location>
</feature>
<reference evidence="13" key="2">
    <citation type="submission" date="2022-08" db="UniProtKB">
        <authorList>
            <consortium name="EnsemblMetazoa"/>
        </authorList>
    </citation>
    <scope>IDENTIFICATION</scope>
    <source>
        <strain evidence="13">STECLA/ALBI9_A</strain>
    </source>
</reference>
<keyword evidence="6" id="KW-0862">Zinc</keyword>
<evidence type="ECO:0000256" key="9">
    <source>
        <dbReference type="ARBA" id="ARBA00023163"/>
    </source>
</evidence>
<dbReference type="SUPFAM" id="SSF57667">
    <property type="entry name" value="beta-beta-alpha zinc fingers"/>
    <property type="match status" value="9"/>
</dbReference>
<feature type="domain" description="C2H2-type" evidence="12">
    <location>
        <begin position="165"/>
        <end position="192"/>
    </location>
</feature>
<feature type="domain" description="C2H2-type" evidence="12">
    <location>
        <begin position="140"/>
        <end position="162"/>
    </location>
</feature>
<evidence type="ECO:0000256" key="10">
    <source>
        <dbReference type="ARBA" id="ARBA00023242"/>
    </source>
</evidence>
<feature type="domain" description="C2H2-type" evidence="12">
    <location>
        <begin position="527"/>
        <end position="554"/>
    </location>
</feature>
<dbReference type="EnsemblMetazoa" id="AALB001421-RA">
    <property type="protein sequence ID" value="AALB001421-PA"/>
    <property type="gene ID" value="AALB001421"/>
</dbReference>
<keyword evidence="9" id="KW-0804">Transcription</keyword>
<evidence type="ECO:0000256" key="4">
    <source>
        <dbReference type="ARBA" id="ARBA00022737"/>
    </source>
</evidence>
<feature type="domain" description="C2H2-type" evidence="12">
    <location>
        <begin position="471"/>
        <end position="498"/>
    </location>
</feature>
<evidence type="ECO:0000256" key="8">
    <source>
        <dbReference type="ARBA" id="ARBA00023125"/>
    </source>
</evidence>
<dbReference type="PROSITE" id="PS00028">
    <property type="entry name" value="ZINC_FINGER_C2H2_1"/>
    <property type="match status" value="15"/>
</dbReference>
<comment type="similarity">
    <text evidence="2">Belongs to the krueppel C2H2-type zinc-finger protein family.</text>
</comment>
<feature type="domain" description="C2H2-type" evidence="12">
    <location>
        <begin position="56"/>
        <end position="83"/>
    </location>
</feature>
<name>A0A182F4N0_ANOAL</name>
<keyword evidence="10" id="KW-0539">Nucleus</keyword>
<keyword evidence="7" id="KW-0805">Transcription regulation</keyword>
<comment type="subcellular location">
    <subcellularLocation>
        <location evidence="1">Nucleus</location>
    </subcellularLocation>
</comment>
<dbReference type="AlphaFoldDB" id="A0A182F4N0"/>
<dbReference type="Pfam" id="PF12874">
    <property type="entry name" value="zf-met"/>
    <property type="match status" value="1"/>
</dbReference>
<feature type="domain" description="C2H2-type" evidence="12">
    <location>
        <begin position="28"/>
        <end position="55"/>
    </location>
</feature>
<dbReference type="GO" id="GO:0003700">
    <property type="term" value="F:DNA-binding transcription factor activity"/>
    <property type="evidence" value="ECO:0007669"/>
    <property type="project" value="TreeGrafter"/>
</dbReference>
<dbReference type="PANTHER" id="PTHR24404:SF114">
    <property type="entry name" value="KLUMPFUSS, ISOFORM B-RELATED"/>
    <property type="match status" value="1"/>
</dbReference>
<keyword evidence="5" id="KW-0863">Zinc-finger</keyword>
<evidence type="ECO:0000313" key="14">
    <source>
        <dbReference type="Proteomes" id="UP000069272"/>
    </source>
</evidence>
<evidence type="ECO:0000256" key="6">
    <source>
        <dbReference type="ARBA" id="ARBA00022833"/>
    </source>
</evidence>
<evidence type="ECO:0000256" key="3">
    <source>
        <dbReference type="ARBA" id="ARBA00022723"/>
    </source>
</evidence>
<evidence type="ECO:0000259" key="12">
    <source>
        <dbReference type="PROSITE" id="PS50157"/>
    </source>
</evidence>
<dbReference type="SMART" id="SM00355">
    <property type="entry name" value="ZnF_C2H2"/>
    <property type="match status" value="17"/>
</dbReference>
<dbReference type="PANTHER" id="PTHR24404">
    <property type="entry name" value="ZINC FINGER PROTEIN"/>
    <property type="match status" value="1"/>
</dbReference>
<feature type="compositionally biased region" description="Polar residues" evidence="11">
    <location>
        <begin position="280"/>
        <end position="290"/>
    </location>
</feature>
<proteinExistence type="inferred from homology"/>
<dbReference type="VEuPathDB" id="VectorBase:AALB001421"/>
<accession>A0A182F4N0</accession>
<feature type="domain" description="C2H2-type" evidence="12">
    <location>
        <begin position="443"/>
        <end position="470"/>
    </location>
</feature>
<evidence type="ECO:0000256" key="1">
    <source>
        <dbReference type="ARBA" id="ARBA00004123"/>
    </source>
</evidence>
<reference evidence="13 14" key="1">
    <citation type="journal article" date="2017" name="G3 (Bethesda)">
        <title>The Physical Genome Mapping of Anopheles albimanus Corrected Scaffold Misassemblies and Identified Interarm Rearrangements in Genus Anopheles.</title>
        <authorList>
            <person name="Artemov G.N."/>
            <person name="Peery A.N."/>
            <person name="Jiang X."/>
            <person name="Tu Z."/>
            <person name="Stegniy V.N."/>
            <person name="Sharakhova M.V."/>
            <person name="Sharakhov I.V."/>
        </authorList>
    </citation>
    <scope>NUCLEOTIDE SEQUENCE [LARGE SCALE GENOMIC DNA]</scope>
    <source>
        <strain evidence="13 14">ALBI9_A</strain>
    </source>
</reference>
<dbReference type="GO" id="GO:0008270">
    <property type="term" value="F:zinc ion binding"/>
    <property type="evidence" value="ECO:0007669"/>
    <property type="project" value="UniProtKB-KW"/>
</dbReference>
<dbReference type="STRING" id="7167.A0A182F4N0"/>
<keyword evidence="4" id="KW-0677">Repeat</keyword>
<dbReference type="InterPro" id="IPR050589">
    <property type="entry name" value="Ikaros_C2H2-ZF"/>
</dbReference>
<keyword evidence="3" id="KW-0479">Metal-binding</keyword>
<evidence type="ECO:0000256" key="5">
    <source>
        <dbReference type="ARBA" id="ARBA00022771"/>
    </source>
</evidence>
<feature type="domain" description="C2H2-type" evidence="12">
    <location>
        <begin position="220"/>
        <end position="243"/>
    </location>
</feature>
<dbReference type="InterPro" id="IPR013087">
    <property type="entry name" value="Znf_C2H2_type"/>
</dbReference>
<dbReference type="Pfam" id="PF13912">
    <property type="entry name" value="zf-C2H2_6"/>
    <property type="match status" value="3"/>
</dbReference>
<dbReference type="Pfam" id="PF00096">
    <property type="entry name" value="zf-C2H2"/>
    <property type="match status" value="6"/>
</dbReference>
<dbReference type="GO" id="GO:0006357">
    <property type="term" value="P:regulation of transcription by RNA polymerase II"/>
    <property type="evidence" value="ECO:0007669"/>
    <property type="project" value="TreeGrafter"/>
</dbReference>
<dbReference type="GO" id="GO:0005634">
    <property type="term" value="C:nucleus"/>
    <property type="evidence" value="ECO:0007669"/>
    <property type="project" value="UniProtKB-SubCell"/>
</dbReference>
<feature type="domain" description="C2H2-type" evidence="12">
    <location>
        <begin position="84"/>
        <end position="111"/>
    </location>
</feature>
<feature type="domain" description="C2H2-type" evidence="12">
    <location>
        <begin position="591"/>
        <end position="613"/>
    </location>
</feature>
<dbReference type="PROSITE" id="PS50157">
    <property type="entry name" value="ZINC_FINGER_C2H2_2"/>
    <property type="match status" value="16"/>
</dbReference>
<dbReference type="GO" id="GO:0000978">
    <property type="term" value="F:RNA polymerase II cis-regulatory region sequence-specific DNA binding"/>
    <property type="evidence" value="ECO:0007669"/>
    <property type="project" value="TreeGrafter"/>
</dbReference>
<evidence type="ECO:0000256" key="7">
    <source>
        <dbReference type="ARBA" id="ARBA00023015"/>
    </source>
</evidence>
<dbReference type="FunFam" id="3.30.160.60:FF:000060">
    <property type="entry name" value="zinc finger protein 436"/>
    <property type="match status" value="1"/>
</dbReference>
<feature type="domain" description="C2H2-type" evidence="12">
    <location>
        <begin position="619"/>
        <end position="647"/>
    </location>
</feature>
<protein>
    <recommendedName>
        <fullName evidence="12">C2H2-type domain-containing protein</fullName>
    </recommendedName>
</protein>
<keyword evidence="14" id="KW-1185">Reference proteome</keyword>
<keyword evidence="8" id="KW-0238">DNA-binding</keyword>
<dbReference type="InterPro" id="IPR036236">
    <property type="entry name" value="Znf_C2H2_sf"/>
</dbReference>